<dbReference type="RefSeq" id="WP_127457926.1">
    <property type="nucleotide sequence ID" value="NZ_JAROBY010000069.1"/>
</dbReference>
<dbReference type="PANTHER" id="PTHR24123:SF33">
    <property type="entry name" value="PROTEIN HOS4"/>
    <property type="match status" value="1"/>
</dbReference>
<sequence length="435" mass="48182">MTESFNDSLSKDDLDPKVIQQFKQAVDRNDPEAVRQIFQTYPSLVSRIDEPSFAFDTPAIVIASYRGNRQMVDVLLQFGADINAKSSWWAGGFGVLHHDHHNLSRYLIERGARVDPHAAAALGMLDVLQKMVEEDPEVVNQRGPDGQVPLHYAASSDVIDFLLDHGADIDKRDIDHNSTPAQYAVNKPDKCRHLIQRGAQTDIFMAVQLGDLELVRRILNENPNALQAQVGKGEFTSGESNGGHIYEYMISAGARPFFLAAHLGHEAITELMLPYSSVEQKLLLACMRADTETVYNMLKEHRGIIQSLDSEYQSMIANAAWDHRIEAVRLMLDVGFQPDARRNEHSMTALHHAAIRGDNEIVQMLLGRGASIDIRNEYGGTPLNSCMWGSMHNQDPQGDYAAVAESLIAAGVRLPEKASGSELVKAVLMRHGVPA</sequence>
<evidence type="ECO:0000256" key="3">
    <source>
        <dbReference type="PROSITE-ProRule" id="PRU00023"/>
    </source>
</evidence>
<dbReference type="SMART" id="SM00248">
    <property type="entry name" value="ANK"/>
    <property type="match status" value="6"/>
</dbReference>
<keyword evidence="5" id="KW-1185">Reference proteome</keyword>
<gene>
    <name evidence="4" type="ORF">P5G65_30015</name>
</gene>
<keyword evidence="1" id="KW-0677">Repeat</keyword>
<evidence type="ECO:0000256" key="2">
    <source>
        <dbReference type="ARBA" id="ARBA00023043"/>
    </source>
</evidence>
<evidence type="ECO:0000313" key="5">
    <source>
        <dbReference type="Proteomes" id="UP001355653"/>
    </source>
</evidence>
<dbReference type="Pfam" id="PF12796">
    <property type="entry name" value="Ank_2"/>
    <property type="match status" value="2"/>
</dbReference>
<name>A0ABU6DK44_9BACL</name>
<dbReference type="InterPro" id="IPR002110">
    <property type="entry name" value="Ankyrin_rpt"/>
</dbReference>
<dbReference type="Proteomes" id="UP001355653">
    <property type="component" value="Unassembled WGS sequence"/>
</dbReference>
<dbReference type="InterPro" id="IPR036770">
    <property type="entry name" value="Ankyrin_rpt-contain_sf"/>
</dbReference>
<organism evidence="4 5">
    <name type="scientific">Paenibacillus chondroitinus</name>
    <dbReference type="NCBI Taxonomy" id="59842"/>
    <lineage>
        <taxon>Bacteria</taxon>
        <taxon>Bacillati</taxon>
        <taxon>Bacillota</taxon>
        <taxon>Bacilli</taxon>
        <taxon>Bacillales</taxon>
        <taxon>Paenibacillaceae</taxon>
        <taxon>Paenibacillus</taxon>
    </lineage>
</organism>
<evidence type="ECO:0000313" key="4">
    <source>
        <dbReference type="EMBL" id="MEB4798149.1"/>
    </source>
</evidence>
<proteinExistence type="predicted"/>
<dbReference type="PROSITE" id="PS50297">
    <property type="entry name" value="ANK_REP_REGION"/>
    <property type="match status" value="2"/>
</dbReference>
<comment type="caution">
    <text evidence="4">The sequence shown here is derived from an EMBL/GenBank/DDBJ whole genome shotgun (WGS) entry which is preliminary data.</text>
</comment>
<keyword evidence="2 3" id="KW-0040">ANK repeat</keyword>
<dbReference type="InterPro" id="IPR051165">
    <property type="entry name" value="Multifunctional_ANK_Repeat"/>
</dbReference>
<dbReference type="EMBL" id="JAROBY010000069">
    <property type="protein sequence ID" value="MEB4798149.1"/>
    <property type="molecule type" value="Genomic_DNA"/>
</dbReference>
<protein>
    <submittedName>
        <fullName evidence="4">Ankyrin repeat domain-containing protein</fullName>
    </submittedName>
</protein>
<feature type="repeat" description="ANK" evidence="3">
    <location>
        <begin position="55"/>
        <end position="87"/>
    </location>
</feature>
<feature type="repeat" description="ANK" evidence="3">
    <location>
        <begin position="345"/>
        <end position="377"/>
    </location>
</feature>
<dbReference type="SUPFAM" id="SSF48403">
    <property type="entry name" value="Ankyrin repeat"/>
    <property type="match status" value="1"/>
</dbReference>
<dbReference type="Gene3D" id="1.25.40.20">
    <property type="entry name" value="Ankyrin repeat-containing domain"/>
    <property type="match status" value="3"/>
</dbReference>
<dbReference type="PANTHER" id="PTHR24123">
    <property type="entry name" value="ANKYRIN REPEAT-CONTAINING"/>
    <property type="match status" value="1"/>
</dbReference>
<reference evidence="4 5" key="1">
    <citation type="submission" date="2023-03" db="EMBL/GenBank/DDBJ databases">
        <title>Bacillus Genome Sequencing.</title>
        <authorList>
            <person name="Dunlap C."/>
        </authorList>
    </citation>
    <scope>NUCLEOTIDE SEQUENCE [LARGE SCALE GENOMIC DNA]</scope>
    <source>
        <strain evidence="4 5">NRS-1351</strain>
    </source>
</reference>
<dbReference type="Pfam" id="PF00023">
    <property type="entry name" value="Ank"/>
    <property type="match status" value="1"/>
</dbReference>
<evidence type="ECO:0000256" key="1">
    <source>
        <dbReference type="ARBA" id="ARBA00022737"/>
    </source>
</evidence>
<dbReference type="PROSITE" id="PS50088">
    <property type="entry name" value="ANK_REPEAT"/>
    <property type="match status" value="3"/>
</dbReference>
<feature type="repeat" description="ANK" evidence="3">
    <location>
        <begin position="145"/>
        <end position="174"/>
    </location>
</feature>
<accession>A0ABU6DK44</accession>